<comment type="caution">
    <text evidence="1">The sequence shown here is derived from an EMBL/GenBank/DDBJ whole genome shotgun (WGS) entry which is preliminary data.</text>
</comment>
<dbReference type="AlphaFoldDB" id="A0A922SKQ2"/>
<accession>A0A922SKQ2</accession>
<gene>
    <name evidence="1" type="ORF">HF086_000116</name>
</gene>
<evidence type="ECO:0000313" key="2">
    <source>
        <dbReference type="Proteomes" id="UP000814243"/>
    </source>
</evidence>
<reference evidence="1" key="1">
    <citation type="journal article" date="2021" name="G3 (Bethesda)">
        <title>Genome and transcriptome analysis of the beet armyworm Spodoptera exigua reveals targets for pest control. .</title>
        <authorList>
            <person name="Simon S."/>
            <person name="Breeschoten T."/>
            <person name="Jansen H.J."/>
            <person name="Dirks R.P."/>
            <person name="Schranz M.E."/>
            <person name="Ros V.I.D."/>
        </authorList>
    </citation>
    <scope>NUCLEOTIDE SEQUENCE</scope>
    <source>
        <strain evidence="1">TB_SE_WUR_2020</strain>
    </source>
</reference>
<name>A0A922SKQ2_SPOEX</name>
<protein>
    <submittedName>
        <fullName evidence="1">Uncharacterized protein</fullName>
    </submittedName>
</protein>
<sequence length="172" mass="18660">MGSKPKITRSQHCHEQPTKGPITKELTQLIIPLCSATSMAGSHSGPSVFCRLETARRGHRTVSVYEWSSGGCIVMVMRRRCTYKGARGLLRPVTADMWRPLHLLLLLPALLILWSGCSEAAPFLNLLGLLASGSTNSSGLLETLLLSHLQKKINALNVLEDFIAIAANITGT</sequence>
<dbReference type="Proteomes" id="UP000814243">
    <property type="component" value="Unassembled WGS sequence"/>
</dbReference>
<proteinExistence type="predicted"/>
<evidence type="ECO:0000313" key="1">
    <source>
        <dbReference type="EMBL" id="KAH9640774.1"/>
    </source>
</evidence>
<organism evidence="1 2">
    <name type="scientific">Spodoptera exigua</name>
    <name type="common">Beet armyworm</name>
    <name type="synonym">Noctua fulgens</name>
    <dbReference type="NCBI Taxonomy" id="7107"/>
    <lineage>
        <taxon>Eukaryota</taxon>
        <taxon>Metazoa</taxon>
        <taxon>Ecdysozoa</taxon>
        <taxon>Arthropoda</taxon>
        <taxon>Hexapoda</taxon>
        <taxon>Insecta</taxon>
        <taxon>Pterygota</taxon>
        <taxon>Neoptera</taxon>
        <taxon>Endopterygota</taxon>
        <taxon>Lepidoptera</taxon>
        <taxon>Glossata</taxon>
        <taxon>Ditrysia</taxon>
        <taxon>Noctuoidea</taxon>
        <taxon>Noctuidae</taxon>
        <taxon>Amphipyrinae</taxon>
        <taxon>Spodoptera</taxon>
    </lineage>
</organism>
<dbReference type="EMBL" id="JACEFF010000275">
    <property type="protein sequence ID" value="KAH9640774.1"/>
    <property type="molecule type" value="Genomic_DNA"/>
</dbReference>